<dbReference type="Proteomes" id="UP000184020">
    <property type="component" value="Unassembled WGS sequence"/>
</dbReference>
<dbReference type="RefSeq" id="WP_073019729.1">
    <property type="nucleotide sequence ID" value="NZ_FQWF01000008.1"/>
</dbReference>
<reference evidence="2" key="1">
    <citation type="submission" date="2016-11" db="EMBL/GenBank/DDBJ databases">
        <authorList>
            <person name="Varghese N."/>
            <person name="Submissions S."/>
        </authorList>
    </citation>
    <scope>NUCLEOTIDE SEQUENCE [LARGE SCALE GENOMIC DNA]</scope>
    <source>
        <strain evidence="2">DSM 17659</strain>
    </source>
</reference>
<sequence>MKAITQFDCIQNEIYSNGCVKIITDGIADIKTELLRPQLKLNWIFDNEKTIFTKELSTWTSYLGPRFSKKEFLFLKNTYDFELEEFKDNLYSKLSINPLYTSPGTIEFIEYQDKEYLIIKFNRWQHDYQPRGAGEDQLGEDITYIHGIWEDPLLTDEIIKKIKAQ</sequence>
<evidence type="ECO:0000313" key="2">
    <source>
        <dbReference type="Proteomes" id="UP000184020"/>
    </source>
</evidence>
<dbReference type="OrthoDB" id="1357559at2"/>
<proteinExistence type="predicted"/>
<dbReference type="AlphaFoldDB" id="A0A1M5LM20"/>
<evidence type="ECO:0000313" key="1">
    <source>
        <dbReference type="EMBL" id="SHG65393.1"/>
    </source>
</evidence>
<accession>A0A1M5LM20</accession>
<gene>
    <name evidence="1" type="ORF">SAMN05444372_108104</name>
</gene>
<keyword evidence="2" id="KW-1185">Reference proteome</keyword>
<dbReference type="EMBL" id="FQWF01000008">
    <property type="protein sequence ID" value="SHG65393.1"/>
    <property type="molecule type" value="Genomic_DNA"/>
</dbReference>
<dbReference type="STRING" id="229205.SAMN05444372_108104"/>
<organism evidence="1 2">
    <name type="scientific">Flavobacterium micromati</name>
    <dbReference type="NCBI Taxonomy" id="229205"/>
    <lineage>
        <taxon>Bacteria</taxon>
        <taxon>Pseudomonadati</taxon>
        <taxon>Bacteroidota</taxon>
        <taxon>Flavobacteriia</taxon>
        <taxon>Flavobacteriales</taxon>
        <taxon>Flavobacteriaceae</taxon>
        <taxon>Flavobacterium</taxon>
    </lineage>
</organism>
<name>A0A1M5LM20_9FLAO</name>
<protein>
    <submittedName>
        <fullName evidence="1">Uncharacterized protein</fullName>
    </submittedName>
</protein>